<feature type="chain" id="PRO_5003192733" evidence="2">
    <location>
        <begin position="30"/>
        <end position="126"/>
    </location>
</feature>
<protein>
    <submittedName>
        <fullName evidence="3">Uncharacterized protein</fullName>
    </submittedName>
</protein>
<dbReference type="KEGG" id="brh:RBRH_03872"/>
<evidence type="ECO:0000313" key="4">
    <source>
        <dbReference type="Proteomes" id="UP000007437"/>
    </source>
</evidence>
<dbReference type="Proteomes" id="UP000007437">
    <property type="component" value="Chromosome"/>
</dbReference>
<dbReference type="AlphaFoldDB" id="E5ARW2"/>
<dbReference type="EMBL" id="FR687359">
    <property type="protein sequence ID" value="CBW75344.1"/>
    <property type="molecule type" value="Genomic_DNA"/>
</dbReference>
<sequence length="126" mass="12853">MVRQKEKAMRHMTWLAIYSVAVATASAVAAPCAGIAADHRTPLSGWTIPAGAAASPAVAVSSGTRSAHAGTGSSAPVPSSGAGGMSKRPEDAGKANNPDNMPIKRPDSKTNDRILRDHLPSDAIAR</sequence>
<gene>
    <name evidence="3" type="ordered locus">RBRH_03872</name>
</gene>
<feature type="signal peptide" evidence="2">
    <location>
        <begin position="1"/>
        <end position="29"/>
    </location>
</feature>
<feature type="compositionally biased region" description="Low complexity" evidence="1">
    <location>
        <begin position="54"/>
        <end position="80"/>
    </location>
</feature>
<organism evidence="3 4">
    <name type="scientific">Mycetohabitans rhizoxinica (strain DSM 19002 / CIP 109453 / HKI 454)</name>
    <name type="common">Paraburkholderia rhizoxinica</name>
    <dbReference type="NCBI Taxonomy" id="882378"/>
    <lineage>
        <taxon>Bacteria</taxon>
        <taxon>Pseudomonadati</taxon>
        <taxon>Pseudomonadota</taxon>
        <taxon>Betaproteobacteria</taxon>
        <taxon>Burkholderiales</taxon>
        <taxon>Burkholderiaceae</taxon>
        <taxon>Mycetohabitans</taxon>
    </lineage>
</organism>
<reference evidence="3 4" key="1">
    <citation type="journal article" date="2011" name="J. Bacteriol.">
        <title>Complete genome sequence of Burkholderia rhizoxinica, an endosymbiont of Rhizopus microsporus.</title>
        <authorList>
            <person name="Lackner G."/>
            <person name="Moebius N."/>
            <person name="Partida-Martinez L."/>
            <person name="Hertweck C."/>
        </authorList>
    </citation>
    <scope>NUCLEOTIDE SEQUENCE [LARGE SCALE GENOMIC DNA]</scope>
    <source>
        <strain evidence="4">DSM 19002 / CIP 109453 / HKI 454</strain>
    </source>
</reference>
<feature type="compositionally biased region" description="Basic and acidic residues" evidence="1">
    <location>
        <begin position="102"/>
        <end position="126"/>
    </location>
</feature>
<dbReference type="HOGENOM" id="CLU_1977431_0_0_4"/>
<proteinExistence type="predicted"/>
<accession>E5ARW2</accession>
<evidence type="ECO:0000256" key="2">
    <source>
        <dbReference type="SAM" id="SignalP"/>
    </source>
</evidence>
<name>E5ARW2_MYCRK</name>
<evidence type="ECO:0000256" key="1">
    <source>
        <dbReference type="SAM" id="MobiDB-lite"/>
    </source>
</evidence>
<evidence type="ECO:0000313" key="3">
    <source>
        <dbReference type="EMBL" id="CBW75344.1"/>
    </source>
</evidence>
<feature type="region of interest" description="Disordered" evidence="1">
    <location>
        <begin position="54"/>
        <end position="126"/>
    </location>
</feature>
<keyword evidence="2" id="KW-0732">Signal</keyword>